<evidence type="ECO:0000313" key="3">
    <source>
        <dbReference type="Proteomes" id="UP000790347"/>
    </source>
</evidence>
<evidence type="ECO:0000313" key="2">
    <source>
        <dbReference type="EMBL" id="KAH9522980.1"/>
    </source>
</evidence>
<keyword evidence="1" id="KW-0812">Transmembrane</keyword>
<organism evidence="2 3">
    <name type="scientific">Dermatophagoides farinae</name>
    <name type="common">American house dust mite</name>
    <dbReference type="NCBI Taxonomy" id="6954"/>
    <lineage>
        <taxon>Eukaryota</taxon>
        <taxon>Metazoa</taxon>
        <taxon>Ecdysozoa</taxon>
        <taxon>Arthropoda</taxon>
        <taxon>Chelicerata</taxon>
        <taxon>Arachnida</taxon>
        <taxon>Acari</taxon>
        <taxon>Acariformes</taxon>
        <taxon>Sarcoptiformes</taxon>
        <taxon>Astigmata</taxon>
        <taxon>Psoroptidia</taxon>
        <taxon>Analgoidea</taxon>
        <taxon>Pyroglyphidae</taxon>
        <taxon>Dermatophagoidinae</taxon>
        <taxon>Dermatophagoides</taxon>
    </lineage>
</organism>
<dbReference type="Proteomes" id="UP000790347">
    <property type="component" value="Unassembled WGS sequence"/>
</dbReference>
<dbReference type="EMBL" id="ASGP02000002">
    <property type="protein sequence ID" value="KAH9522980.1"/>
    <property type="molecule type" value="Genomic_DNA"/>
</dbReference>
<dbReference type="AlphaFoldDB" id="A0A922I7P0"/>
<sequence>MSISLSSRTSLFRFIDSANRLRRIRTSLYMASAMDRDFRTSRLCSVLRLPAKPLTILYVVLMNFASASVVYFGRSQNCRVELVLALLTLLVGSVIISSSIGSVRCERVISGRRDGGGFFDVWSRVLSNSFSESSKIVIGMVSSIIEATSFVSMLSSMVLGFNIFFDLPAVAMSRLGRI</sequence>
<reference evidence="2" key="2">
    <citation type="journal article" date="2022" name="Res Sq">
        <title>Comparative Genomics Reveals Insights into the Divergent Evolution of Astigmatic Mites and Household Pest Adaptations.</title>
        <authorList>
            <person name="Xiong Q."/>
            <person name="Wan A.T.-Y."/>
            <person name="Liu X.-Y."/>
            <person name="Fung C.S.-H."/>
            <person name="Xiao X."/>
            <person name="Malainual N."/>
            <person name="Hou J."/>
            <person name="Wang L."/>
            <person name="Wang M."/>
            <person name="Yang K."/>
            <person name="Cui Y."/>
            <person name="Leung E."/>
            <person name="Nong W."/>
            <person name="Shin S.-K."/>
            <person name="Au S."/>
            <person name="Jeong K.Y."/>
            <person name="Chew F.T."/>
            <person name="Hui J."/>
            <person name="Leung T.F."/>
            <person name="Tungtrongchitr A."/>
            <person name="Zhong N."/>
            <person name="Liu Z."/>
            <person name="Tsui S."/>
        </authorList>
    </citation>
    <scope>NUCLEOTIDE SEQUENCE</scope>
    <source>
        <strain evidence="2">Derf</strain>
        <tissue evidence="2">Whole organism</tissue>
    </source>
</reference>
<reference evidence="2" key="1">
    <citation type="submission" date="2013-05" db="EMBL/GenBank/DDBJ databases">
        <authorList>
            <person name="Yim A.K.Y."/>
            <person name="Chan T.F."/>
            <person name="Ji K.M."/>
            <person name="Liu X.Y."/>
            <person name="Zhou J.W."/>
            <person name="Li R.Q."/>
            <person name="Yang K.Y."/>
            <person name="Li J."/>
            <person name="Li M."/>
            <person name="Law P.T.W."/>
            <person name="Wu Y.L."/>
            <person name="Cai Z.L."/>
            <person name="Qin H."/>
            <person name="Bao Y."/>
            <person name="Leung R.K.K."/>
            <person name="Ng P.K.S."/>
            <person name="Zou J."/>
            <person name="Zhong X.J."/>
            <person name="Ran P.X."/>
            <person name="Zhong N.S."/>
            <person name="Liu Z.G."/>
            <person name="Tsui S.K.W."/>
        </authorList>
    </citation>
    <scope>NUCLEOTIDE SEQUENCE</scope>
    <source>
        <strain evidence="2">Derf</strain>
        <tissue evidence="2">Whole organism</tissue>
    </source>
</reference>
<accession>A0A922I7P0</accession>
<evidence type="ECO:0000256" key="1">
    <source>
        <dbReference type="SAM" id="Phobius"/>
    </source>
</evidence>
<name>A0A922I7P0_DERFA</name>
<proteinExistence type="predicted"/>
<keyword evidence="3" id="KW-1185">Reference proteome</keyword>
<protein>
    <submittedName>
        <fullName evidence="2">Uncharacterized protein</fullName>
    </submittedName>
</protein>
<feature type="transmembrane region" description="Helical" evidence="1">
    <location>
        <begin position="80"/>
        <end position="100"/>
    </location>
</feature>
<keyword evidence="1" id="KW-1133">Transmembrane helix</keyword>
<comment type="caution">
    <text evidence="2">The sequence shown here is derived from an EMBL/GenBank/DDBJ whole genome shotgun (WGS) entry which is preliminary data.</text>
</comment>
<feature type="transmembrane region" description="Helical" evidence="1">
    <location>
        <begin position="55"/>
        <end position="73"/>
    </location>
</feature>
<gene>
    <name evidence="2" type="ORF">DERF_006533</name>
</gene>
<feature type="transmembrane region" description="Helical" evidence="1">
    <location>
        <begin position="136"/>
        <end position="165"/>
    </location>
</feature>
<keyword evidence="1" id="KW-0472">Membrane</keyword>